<protein>
    <submittedName>
        <fullName evidence="1">FdrA family protein</fullName>
    </submittedName>
</protein>
<comment type="caution">
    <text evidence="1">The sequence shown here is derived from an EMBL/GenBank/DDBJ whole genome shotgun (WGS) entry which is preliminary data.</text>
</comment>
<accession>A0A6L9QT20</accession>
<dbReference type="Proteomes" id="UP000475532">
    <property type="component" value="Unassembled WGS sequence"/>
</dbReference>
<organism evidence="1 2">
    <name type="scientific">Actinomadura bangladeshensis</name>
    <dbReference type="NCBI Taxonomy" id="453573"/>
    <lineage>
        <taxon>Bacteria</taxon>
        <taxon>Bacillati</taxon>
        <taxon>Actinomycetota</taxon>
        <taxon>Actinomycetes</taxon>
        <taxon>Streptosporangiales</taxon>
        <taxon>Thermomonosporaceae</taxon>
        <taxon>Actinomadura</taxon>
    </lineage>
</organism>
<dbReference type="EMBL" id="JAAGLI010000964">
    <property type="protein sequence ID" value="NEA27793.1"/>
    <property type="molecule type" value="Genomic_DNA"/>
</dbReference>
<sequence length="91" mass="9860">MSDWVEVRRGGYHDSVTLMRVSRQLAERPGVTGAMVAMATELNREMFARMGFGVPDGAGPDDLVVAIRVDGDGLDEAREAVDGLLREASRP</sequence>
<gene>
    <name evidence="1" type="ORF">G3I70_35630</name>
</gene>
<reference evidence="1 2" key="1">
    <citation type="submission" date="2020-01" db="EMBL/GenBank/DDBJ databases">
        <title>Insect and environment-associated Actinomycetes.</title>
        <authorList>
            <person name="Currrie C."/>
            <person name="Chevrette M."/>
            <person name="Carlson C."/>
            <person name="Stubbendieck R."/>
            <person name="Wendt-Pienkowski E."/>
        </authorList>
    </citation>
    <scope>NUCLEOTIDE SEQUENCE [LARGE SCALE GENOMIC DNA]</scope>
    <source>
        <strain evidence="1 2">SID10258</strain>
    </source>
</reference>
<name>A0A6L9QT20_9ACTN</name>
<dbReference type="AlphaFoldDB" id="A0A6L9QT20"/>
<proteinExistence type="predicted"/>
<evidence type="ECO:0000313" key="2">
    <source>
        <dbReference type="Proteomes" id="UP000475532"/>
    </source>
</evidence>
<feature type="non-terminal residue" evidence="1">
    <location>
        <position position="91"/>
    </location>
</feature>
<evidence type="ECO:0000313" key="1">
    <source>
        <dbReference type="EMBL" id="NEA27793.1"/>
    </source>
</evidence>